<reference evidence="6 7" key="1">
    <citation type="journal article" date="2011" name="Stand. Genomic Sci.">
        <title>Complete genome sequence of the thermophilic, hydrogen-oxidizing Bacillus tusciae type strain (T2) and reclassification in the new genus, Kyrpidia gen. nov. as Kyrpidia tusciae comb. nov. and emendation of the family Alicyclobacillaceae da Costa and Rainey, 2010.</title>
        <authorList>
            <person name="Klenk H.P."/>
            <person name="Lapidus A."/>
            <person name="Chertkov O."/>
            <person name="Copeland A."/>
            <person name="Del Rio T.G."/>
            <person name="Nolan M."/>
            <person name="Lucas S."/>
            <person name="Chen F."/>
            <person name="Tice H."/>
            <person name="Cheng J.F."/>
            <person name="Han C."/>
            <person name="Bruce D."/>
            <person name="Goodwin L."/>
            <person name="Pitluck S."/>
            <person name="Pati A."/>
            <person name="Ivanova N."/>
            <person name="Mavromatis K."/>
            <person name="Daum C."/>
            <person name="Chen A."/>
            <person name="Palaniappan K."/>
            <person name="Chang Y.J."/>
            <person name="Land M."/>
            <person name="Hauser L."/>
            <person name="Jeffries C.D."/>
            <person name="Detter J.C."/>
            <person name="Rohde M."/>
            <person name="Abt B."/>
            <person name="Pukall R."/>
            <person name="Goker M."/>
            <person name="Bristow J."/>
            <person name="Markowitz V."/>
            <person name="Hugenholtz P."/>
            <person name="Eisen J.A."/>
        </authorList>
    </citation>
    <scope>NUCLEOTIDE SEQUENCE [LARGE SCALE GENOMIC DNA]</scope>
    <source>
        <strain evidence="6 7">DSM 2912</strain>
    </source>
</reference>
<dbReference type="InterPro" id="IPR050226">
    <property type="entry name" value="NagZ_Beta-hexosaminidase"/>
</dbReference>
<sequence length="391" mass="41822">MPGSPNPGGPGIAPGTGTPPGQPGGRPDPIREELARMTPDEKIGQMVLVGLDGYTVDEHAASLIQTDHVGGFILYKNNIQNVSQLAALLNRLKSDNAGNPAPLFLSVDEEGGRVSRMPDEVHKLPASAVIGRRNDTDLSRAVGGVMAEELRAFGFNTDFAPVLDINSNPDNPVIGDRSFGSTPDAASRQGVAEMRGIQDGGIISVVKHFPGHGDTSVDSHLGLPRVDHDLGRLRSFELAPFRQAIQSGAEAVMVAHILFPKIDPAHPASMSPAFMTDLLRREMHFDGVIMTDDLTMGAIVQNDDIGRAAVQAVRAGADLVLVGHDYDKETAVIRALQRAAQDGTLPAARIDDSVCRILQLKHKYRLSDAPVNPPDVTRLNRDIDRVLGRIG</sequence>
<dbReference type="SUPFAM" id="SSF51445">
    <property type="entry name" value="(Trans)glycosidases"/>
    <property type="match status" value="1"/>
</dbReference>
<dbReference type="AlphaFoldDB" id="D5WU87"/>
<evidence type="ECO:0000256" key="2">
    <source>
        <dbReference type="ARBA" id="ARBA00022801"/>
    </source>
</evidence>
<dbReference type="Gene3D" id="3.20.20.300">
    <property type="entry name" value="Glycoside hydrolase, family 3, N-terminal domain"/>
    <property type="match status" value="1"/>
</dbReference>
<feature type="domain" description="Glycoside hydrolase family 3 N-terminal" evidence="5">
    <location>
        <begin position="40"/>
        <end position="360"/>
    </location>
</feature>
<dbReference type="NCBIfam" id="NF003740">
    <property type="entry name" value="PRK05337.1"/>
    <property type="match status" value="1"/>
</dbReference>
<dbReference type="InterPro" id="IPR019800">
    <property type="entry name" value="Glyco_hydro_3_AS"/>
</dbReference>
<dbReference type="Pfam" id="PF00933">
    <property type="entry name" value="Glyco_hydro_3"/>
    <property type="match status" value="1"/>
</dbReference>
<evidence type="ECO:0000313" key="7">
    <source>
        <dbReference type="Proteomes" id="UP000002368"/>
    </source>
</evidence>
<dbReference type="eggNOG" id="COG1472">
    <property type="taxonomic scope" value="Bacteria"/>
</dbReference>
<protein>
    <submittedName>
        <fullName evidence="6">Glycoside hydrolase family 3 domain protein</fullName>
    </submittedName>
</protein>
<dbReference type="HOGENOM" id="CLU_008392_0_3_9"/>
<accession>D5WU87</accession>
<dbReference type="PROSITE" id="PS00775">
    <property type="entry name" value="GLYCOSYL_HYDROL_F3"/>
    <property type="match status" value="1"/>
</dbReference>
<keyword evidence="7" id="KW-1185">Reference proteome</keyword>
<dbReference type="InterPro" id="IPR036962">
    <property type="entry name" value="Glyco_hydro_3_N_sf"/>
</dbReference>
<dbReference type="STRING" id="562970.Btus_2689"/>
<dbReference type="GO" id="GO:0005975">
    <property type="term" value="P:carbohydrate metabolic process"/>
    <property type="evidence" value="ECO:0007669"/>
    <property type="project" value="InterPro"/>
</dbReference>
<dbReference type="GO" id="GO:0004553">
    <property type="term" value="F:hydrolase activity, hydrolyzing O-glycosyl compounds"/>
    <property type="evidence" value="ECO:0007669"/>
    <property type="project" value="InterPro"/>
</dbReference>
<dbReference type="InterPro" id="IPR001764">
    <property type="entry name" value="Glyco_hydro_3_N"/>
</dbReference>
<organism evidence="6 7">
    <name type="scientific">Kyrpidia tusciae (strain DSM 2912 / NBRC 15312 / T2)</name>
    <name type="common">Bacillus tusciae</name>
    <dbReference type="NCBI Taxonomy" id="562970"/>
    <lineage>
        <taxon>Bacteria</taxon>
        <taxon>Bacillati</taxon>
        <taxon>Bacillota</taxon>
        <taxon>Bacilli</taxon>
        <taxon>Bacillales</taxon>
        <taxon>Alicyclobacillaceae</taxon>
        <taxon>Kyrpidia</taxon>
    </lineage>
</organism>
<name>D5WU87_KYRT2</name>
<keyword evidence="3" id="KW-0326">Glycosidase</keyword>
<dbReference type="CAZy" id="GH3">
    <property type="family name" value="Glycoside Hydrolase Family 3"/>
</dbReference>
<gene>
    <name evidence="6" type="ordered locus">Btus_2689</name>
</gene>
<dbReference type="InterPro" id="IPR017853">
    <property type="entry name" value="GH"/>
</dbReference>
<dbReference type="KEGG" id="bts:Btus_2689"/>
<dbReference type="GO" id="GO:0009254">
    <property type="term" value="P:peptidoglycan turnover"/>
    <property type="evidence" value="ECO:0007669"/>
    <property type="project" value="TreeGrafter"/>
</dbReference>
<evidence type="ECO:0000259" key="5">
    <source>
        <dbReference type="Pfam" id="PF00933"/>
    </source>
</evidence>
<evidence type="ECO:0000313" key="6">
    <source>
        <dbReference type="EMBL" id="ADG07339.1"/>
    </source>
</evidence>
<evidence type="ECO:0000256" key="4">
    <source>
        <dbReference type="SAM" id="MobiDB-lite"/>
    </source>
</evidence>
<proteinExistence type="inferred from homology"/>
<dbReference type="PANTHER" id="PTHR30480">
    <property type="entry name" value="BETA-HEXOSAMINIDASE-RELATED"/>
    <property type="match status" value="1"/>
</dbReference>
<evidence type="ECO:0000256" key="3">
    <source>
        <dbReference type="ARBA" id="ARBA00023295"/>
    </source>
</evidence>
<keyword evidence="2 6" id="KW-0378">Hydrolase</keyword>
<comment type="similarity">
    <text evidence="1">Belongs to the glycosyl hydrolase 3 family.</text>
</comment>
<dbReference type="PANTHER" id="PTHR30480:SF16">
    <property type="entry name" value="GLYCOSIDE HYDROLASE FAMILY 3 DOMAIN PROTEIN"/>
    <property type="match status" value="1"/>
</dbReference>
<evidence type="ECO:0000256" key="1">
    <source>
        <dbReference type="ARBA" id="ARBA00005336"/>
    </source>
</evidence>
<dbReference type="EMBL" id="CP002017">
    <property type="protein sequence ID" value="ADG07339.1"/>
    <property type="molecule type" value="Genomic_DNA"/>
</dbReference>
<dbReference type="Proteomes" id="UP000002368">
    <property type="component" value="Chromosome"/>
</dbReference>
<feature type="region of interest" description="Disordered" evidence="4">
    <location>
        <begin position="1"/>
        <end position="29"/>
    </location>
</feature>